<feature type="compositionally biased region" description="Low complexity" evidence="3">
    <location>
        <begin position="30"/>
        <end position="45"/>
    </location>
</feature>
<protein>
    <submittedName>
        <fullName evidence="4">Lipoprotein LpqH</fullName>
    </submittedName>
</protein>
<dbReference type="EMBL" id="JACIFP010000001">
    <property type="protein sequence ID" value="MBB4135985.1"/>
    <property type="molecule type" value="Genomic_DNA"/>
</dbReference>
<keyword evidence="5" id="KW-1185">Reference proteome</keyword>
<gene>
    <name evidence="4" type="ORF">BKA16_002537</name>
</gene>
<dbReference type="PROSITE" id="PS51257">
    <property type="entry name" value="PROKAR_LIPOPROTEIN"/>
    <property type="match status" value="1"/>
</dbReference>
<evidence type="ECO:0000256" key="2">
    <source>
        <dbReference type="ARBA" id="ARBA00023136"/>
    </source>
</evidence>
<dbReference type="AlphaFoldDB" id="A0A840ESX3"/>
<comment type="caution">
    <text evidence="4">The sequence shown here is derived from an EMBL/GenBank/DDBJ whole genome shotgun (WGS) entry which is preliminary data.</text>
</comment>
<keyword evidence="2" id="KW-0472">Membrane</keyword>
<sequence length="162" mass="16021">MRRTIGLAATVLAAGALLVGCSSDDDSKDNTSSDSSSASTTTDTSSGGGTVVKVDGSDLDGLDLDSVSCMKRAGKITIGSTATADGKEALGVVMSDGNPPKVDTFGIVYDGSALAVAPGVGSAEVKVDGDEYTITGTAAGADMANPTAGMLEKDFEIVVTCK</sequence>
<reference evidence="4 5" key="1">
    <citation type="submission" date="2020-08" db="EMBL/GenBank/DDBJ databases">
        <title>Sequencing the genomes of 1000 actinobacteria strains.</title>
        <authorList>
            <person name="Klenk H.-P."/>
        </authorList>
    </citation>
    <scope>NUCLEOTIDE SEQUENCE [LARGE SCALE GENOMIC DNA]</scope>
    <source>
        <strain evidence="4 5">DSM 45298</strain>
    </source>
</reference>
<accession>A0A840ESX3</accession>
<keyword evidence="4" id="KW-0449">Lipoprotein</keyword>
<evidence type="ECO:0000313" key="4">
    <source>
        <dbReference type="EMBL" id="MBB4135985.1"/>
    </source>
</evidence>
<dbReference type="GO" id="GO:0016020">
    <property type="term" value="C:membrane"/>
    <property type="evidence" value="ECO:0007669"/>
    <property type="project" value="InterPro"/>
</dbReference>
<evidence type="ECO:0000256" key="3">
    <source>
        <dbReference type="SAM" id="MobiDB-lite"/>
    </source>
</evidence>
<evidence type="ECO:0000256" key="1">
    <source>
        <dbReference type="ARBA" id="ARBA00022475"/>
    </source>
</evidence>
<evidence type="ECO:0000313" key="5">
    <source>
        <dbReference type="Proteomes" id="UP000551501"/>
    </source>
</evidence>
<keyword evidence="1" id="KW-1003">Cell membrane</keyword>
<dbReference type="Pfam" id="PF05481">
    <property type="entry name" value="Myco_19_kDa"/>
    <property type="match status" value="1"/>
</dbReference>
<feature type="region of interest" description="Disordered" evidence="3">
    <location>
        <begin position="23"/>
        <end position="52"/>
    </location>
</feature>
<organism evidence="4 5">
    <name type="scientific">Gordonia humi</name>
    <dbReference type="NCBI Taxonomy" id="686429"/>
    <lineage>
        <taxon>Bacteria</taxon>
        <taxon>Bacillati</taxon>
        <taxon>Actinomycetota</taxon>
        <taxon>Actinomycetes</taxon>
        <taxon>Mycobacteriales</taxon>
        <taxon>Gordoniaceae</taxon>
        <taxon>Gordonia</taxon>
    </lineage>
</organism>
<dbReference type="InterPro" id="IPR008691">
    <property type="entry name" value="LpqH"/>
</dbReference>
<dbReference type="Proteomes" id="UP000551501">
    <property type="component" value="Unassembled WGS sequence"/>
</dbReference>
<proteinExistence type="predicted"/>
<dbReference type="RefSeq" id="WP_183370975.1">
    <property type="nucleotide sequence ID" value="NZ_BAABHL010000040.1"/>
</dbReference>
<name>A0A840ESX3_9ACTN</name>